<organism evidence="1 2">
    <name type="scientific">Eretmocerus hayati</name>
    <dbReference type="NCBI Taxonomy" id="131215"/>
    <lineage>
        <taxon>Eukaryota</taxon>
        <taxon>Metazoa</taxon>
        <taxon>Ecdysozoa</taxon>
        <taxon>Arthropoda</taxon>
        <taxon>Hexapoda</taxon>
        <taxon>Insecta</taxon>
        <taxon>Pterygota</taxon>
        <taxon>Neoptera</taxon>
        <taxon>Endopterygota</taxon>
        <taxon>Hymenoptera</taxon>
        <taxon>Apocrita</taxon>
        <taxon>Proctotrupomorpha</taxon>
        <taxon>Chalcidoidea</taxon>
        <taxon>Aphelinidae</taxon>
        <taxon>Aphelininae</taxon>
        <taxon>Eretmocerus</taxon>
    </lineage>
</organism>
<keyword evidence="2" id="KW-1185">Reference proteome</keyword>
<proteinExistence type="predicted"/>
<gene>
    <name evidence="1" type="ORF">QAD02_015223</name>
</gene>
<evidence type="ECO:0000313" key="1">
    <source>
        <dbReference type="EMBL" id="KAJ8679436.1"/>
    </source>
</evidence>
<dbReference type="Proteomes" id="UP001239111">
    <property type="component" value="Chromosome 2"/>
</dbReference>
<comment type="caution">
    <text evidence="1">The sequence shown here is derived from an EMBL/GenBank/DDBJ whole genome shotgun (WGS) entry which is preliminary data.</text>
</comment>
<accession>A0ACC2P9A2</accession>
<name>A0ACC2P9A2_9HYME</name>
<reference evidence="1" key="1">
    <citation type="submission" date="2023-04" db="EMBL/GenBank/DDBJ databases">
        <title>A chromosome-level genome assembly of the parasitoid wasp Eretmocerus hayati.</title>
        <authorList>
            <person name="Zhong Y."/>
            <person name="Liu S."/>
            <person name="Liu Y."/>
        </authorList>
    </citation>
    <scope>NUCLEOTIDE SEQUENCE</scope>
    <source>
        <strain evidence="1">ZJU_SS_LIU_2023</strain>
    </source>
</reference>
<sequence length="158" mass="17258">MLVDECGASAAGGVHQVGGNGNGNGGVWSGGSIRGGWTTPVHQMGNGCRANSSMSFGGSVPSLHHTGSMRSLRSHHSVNQVHTYAQMNRTNYTIMKHDSRLYCLMSIVNTPYCHTDTLTSMFIHNTLKGAFIYNLQCLRNTYEDLGDFEHLLVHTCIR</sequence>
<protein>
    <submittedName>
        <fullName evidence="1">Uncharacterized protein</fullName>
    </submittedName>
</protein>
<evidence type="ECO:0000313" key="2">
    <source>
        <dbReference type="Proteomes" id="UP001239111"/>
    </source>
</evidence>
<dbReference type="EMBL" id="CM056742">
    <property type="protein sequence ID" value="KAJ8679436.1"/>
    <property type="molecule type" value="Genomic_DNA"/>
</dbReference>